<dbReference type="GO" id="GO:0005524">
    <property type="term" value="F:ATP binding"/>
    <property type="evidence" value="ECO:0007669"/>
    <property type="project" value="InterPro"/>
</dbReference>
<evidence type="ECO:0000256" key="1">
    <source>
        <dbReference type="SAM" id="MobiDB-lite"/>
    </source>
</evidence>
<dbReference type="SUPFAM" id="SSF56112">
    <property type="entry name" value="Protein kinase-like (PK-like)"/>
    <property type="match status" value="1"/>
</dbReference>
<dbReference type="Proteomes" id="UP000663843">
    <property type="component" value="Unassembled WGS sequence"/>
</dbReference>
<feature type="compositionally biased region" description="Low complexity" evidence="1">
    <location>
        <begin position="266"/>
        <end position="281"/>
    </location>
</feature>
<dbReference type="PANTHER" id="PTHR44329:SF214">
    <property type="entry name" value="PROTEIN KINASE DOMAIN-CONTAINING PROTEIN"/>
    <property type="match status" value="1"/>
</dbReference>
<dbReference type="Pfam" id="PF07714">
    <property type="entry name" value="PK_Tyr_Ser-Thr"/>
    <property type="match status" value="1"/>
</dbReference>
<dbReference type="PROSITE" id="PS50011">
    <property type="entry name" value="PROTEIN_KINASE_DOM"/>
    <property type="match status" value="1"/>
</dbReference>
<dbReference type="EMBL" id="CAJMWT010006266">
    <property type="protein sequence ID" value="CAE6514587.1"/>
    <property type="molecule type" value="Genomic_DNA"/>
</dbReference>
<reference evidence="3" key="1">
    <citation type="submission" date="2021-01" db="EMBL/GenBank/DDBJ databases">
        <authorList>
            <person name="Kaushik A."/>
        </authorList>
    </citation>
    <scope>NUCLEOTIDE SEQUENCE</scope>
    <source>
        <strain evidence="3">AG2-2IIIB</strain>
    </source>
</reference>
<feature type="domain" description="Protein kinase" evidence="2">
    <location>
        <begin position="423"/>
        <end position="690"/>
    </location>
</feature>
<gene>
    <name evidence="3" type="ORF">RDB_LOCUS157693</name>
</gene>
<sequence length="697" mass="76575">MAYSTYNVIVTNVDGDRQRQHYTNSLGYQDPGFLIPEPWVPAIPGAGSGTPTQHVGTGMRSGHAPLNVACPPRYPPSPSPWRNLHVTTNVHRGSTSDSINVSPRGGLDVGLVQSPSSYSPSLPGVPSVPRYKMVRITFNGVSYGQIDLTRHSNAGAVRRDIISRLPTHAPFSDFDIFRAYPSGPTGPLNDTELMLDLEYFGDNQGTLEFLVRIADEHSDSHLPTYARAPTMPLSNPSRPIGFPSPLPSPRNSISGSEGWYGLDTPTSSSSGYTYSSQSSESHSAHASRRVSMPVPMLAPAPLRQSTEPETPVFPPTPRSAGYNATFAPVIGNSTQSLFREPVFIHQSEAPPRSYSTVPGRFCSSPGYRRDSTWGGAGPCQPGVEADVRPRSVVICGTMAAEEVLPHLYERGCKNVATELDESRISKDPVARGGGGDVYSGELYNGARVALKCVRLAIGNEDQSKLKKTAHELYVWSKCKHPNVLELIGVTHHRDQVAMVSPWMDNGDLRAFLRLYPNADRHDLCVQIADGVAYLHAEKIVHGDIKGANVLISQDGEAKITDFGTSALKEYTLEFATTRSRPGLSIRWAAPEVLDEKFDNSYQADIYALGMTMLEAITGDVPYAYIARETVVMRHIIQGTLPMRPEVCMSADDDEDYGDLMWSLMNQCWLYEYQHRPSAIDIQQRIRNISFRSMCPTF</sequence>
<evidence type="ECO:0000313" key="3">
    <source>
        <dbReference type="EMBL" id="CAE6514587.1"/>
    </source>
</evidence>
<dbReference type="PANTHER" id="PTHR44329">
    <property type="entry name" value="SERINE/THREONINE-PROTEIN KINASE TNNI3K-RELATED"/>
    <property type="match status" value="1"/>
</dbReference>
<organism evidence="3 4">
    <name type="scientific">Rhizoctonia solani</name>
    <dbReference type="NCBI Taxonomy" id="456999"/>
    <lineage>
        <taxon>Eukaryota</taxon>
        <taxon>Fungi</taxon>
        <taxon>Dikarya</taxon>
        <taxon>Basidiomycota</taxon>
        <taxon>Agaricomycotina</taxon>
        <taxon>Agaricomycetes</taxon>
        <taxon>Cantharellales</taxon>
        <taxon>Ceratobasidiaceae</taxon>
        <taxon>Rhizoctonia</taxon>
    </lineage>
</organism>
<dbReference type="SMART" id="SM00220">
    <property type="entry name" value="S_TKc"/>
    <property type="match status" value="1"/>
</dbReference>
<dbReference type="InterPro" id="IPR008271">
    <property type="entry name" value="Ser/Thr_kinase_AS"/>
</dbReference>
<dbReference type="InterPro" id="IPR051681">
    <property type="entry name" value="Ser/Thr_Kinases-Pseudokinases"/>
</dbReference>
<protein>
    <recommendedName>
        <fullName evidence="2">Protein kinase domain-containing protein</fullName>
    </recommendedName>
</protein>
<dbReference type="GO" id="GO:0004674">
    <property type="term" value="F:protein serine/threonine kinase activity"/>
    <property type="evidence" value="ECO:0007669"/>
    <property type="project" value="TreeGrafter"/>
</dbReference>
<evidence type="ECO:0000259" key="2">
    <source>
        <dbReference type="PROSITE" id="PS50011"/>
    </source>
</evidence>
<dbReference type="Gene3D" id="1.10.510.10">
    <property type="entry name" value="Transferase(Phosphotransferase) domain 1"/>
    <property type="match status" value="1"/>
</dbReference>
<evidence type="ECO:0000313" key="4">
    <source>
        <dbReference type="Proteomes" id="UP000663843"/>
    </source>
</evidence>
<dbReference type="InterPro" id="IPR000719">
    <property type="entry name" value="Prot_kinase_dom"/>
</dbReference>
<accession>A0A8H3HB82</accession>
<proteinExistence type="predicted"/>
<feature type="region of interest" description="Disordered" evidence="1">
    <location>
        <begin position="222"/>
        <end position="292"/>
    </location>
</feature>
<comment type="caution">
    <text evidence="3">The sequence shown here is derived from an EMBL/GenBank/DDBJ whole genome shotgun (WGS) entry which is preliminary data.</text>
</comment>
<dbReference type="InterPro" id="IPR011009">
    <property type="entry name" value="Kinase-like_dom_sf"/>
</dbReference>
<dbReference type="PROSITE" id="PS00108">
    <property type="entry name" value="PROTEIN_KINASE_ST"/>
    <property type="match status" value="1"/>
</dbReference>
<name>A0A8H3HB82_9AGAM</name>
<dbReference type="InterPro" id="IPR001245">
    <property type="entry name" value="Ser-Thr/Tyr_kinase_cat_dom"/>
</dbReference>
<dbReference type="AlphaFoldDB" id="A0A8H3HB82"/>